<dbReference type="SUPFAM" id="SSF51735">
    <property type="entry name" value="NAD(P)-binding Rossmann-fold domains"/>
    <property type="match status" value="1"/>
</dbReference>
<dbReference type="AlphaFoldDB" id="A0A8T4C6Z9"/>
<dbReference type="PANTHER" id="PTHR42751:SF6">
    <property type="entry name" value="CONSERVED INTEGRAL MEMBRANE TRANSPORT PROTEIN-RELATED"/>
    <property type="match status" value="1"/>
</dbReference>
<feature type="domain" description="RCK N-terminal" evidence="8">
    <location>
        <begin position="158"/>
        <end position="273"/>
    </location>
</feature>
<dbReference type="PANTHER" id="PTHR42751">
    <property type="entry name" value="SODIUM/HYDROGEN EXCHANGER FAMILY/TRKA DOMAIN PROTEIN"/>
    <property type="match status" value="1"/>
</dbReference>
<evidence type="ECO:0000259" key="8">
    <source>
        <dbReference type="PROSITE" id="PS51201"/>
    </source>
</evidence>
<evidence type="ECO:0000256" key="3">
    <source>
        <dbReference type="ARBA" id="ARBA00022448"/>
    </source>
</evidence>
<dbReference type="Pfam" id="PF00999">
    <property type="entry name" value="Na_H_Exchanger"/>
    <property type="match status" value="1"/>
</dbReference>
<feature type="transmembrane region" description="Helical" evidence="7">
    <location>
        <begin position="12"/>
        <end position="30"/>
    </location>
</feature>
<dbReference type="InterPro" id="IPR006153">
    <property type="entry name" value="Cation/H_exchanger_TM"/>
</dbReference>
<name>A0A8T4C6Z9_9ARCH</name>
<comment type="caution">
    <text evidence="9">The sequence shown here is derived from an EMBL/GenBank/DDBJ whole genome shotgun (WGS) entry which is preliminary data.</text>
</comment>
<protein>
    <recommendedName>
        <fullName evidence="8">RCK N-terminal domain-containing protein</fullName>
    </recommendedName>
</protein>
<comment type="subcellular location">
    <subcellularLocation>
        <location evidence="1">Membrane</location>
        <topology evidence="1">Multi-pass membrane protein</topology>
    </subcellularLocation>
</comment>
<feature type="transmembrane region" description="Helical" evidence="7">
    <location>
        <begin position="36"/>
        <end position="57"/>
    </location>
</feature>
<keyword evidence="5 7" id="KW-1133">Transmembrane helix</keyword>
<dbReference type="InterPro" id="IPR003148">
    <property type="entry name" value="RCK_N"/>
</dbReference>
<evidence type="ECO:0000256" key="5">
    <source>
        <dbReference type="ARBA" id="ARBA00022989"/>
    </source>
</evidence>
<evidence type="ECO:0000256" key="6">
    <source>
        <dbReference type="ARBA" id="ARBA00023136"/>
    </source>
</evidence>
<dbReference type="GO" id="GO:1902600">
    <property type="term" value="P:proton transmembrane transport"/>
    <property type="evidence" value="ECO:0007669"/>
    <property type="project" value="InterPro"/>
</dbReference>
<reference evidence="9" key="1">
    <citation type="submission" date="2019-03" db="EMBL/GenBank/DDBJ databases">
        <title>Lake Tanganyika Metagenome-Assembled Genomes (MAGs).</title>
        <authorList>
            <person name="Tran P."/>
        </authorList>
    </citation>
    <scope>NUCLEOTIDE SEQUENCE</scope>
    <source>
        <strain evidence="9">M_DeepCast_50m_m2_156</strain>
    </source>
</reference>
<evidence type="ECO:0000256" key="7">
    <source>
        <dbReference type="SAM" id="Phobius"/>
    </source>
</evidence>
<dbReference type="Proteomes" id="UP000774699">
    <property type="component" value="Unassembled WGS sequence"/>
</dbReference>
<evidence type="ECO:0000256" key="2">
    <source>
        <dbReference type="ARBA" id="ARBA00005551"/>
    </source>
</evidence>
<keyword evidence="4 7" id="KW-0812">Transmembrane</keyword>
<evidence type="ECO:0000313" key="10">
    <source>
        <dbReference type="Proteomes" id="UP000774699"/>
    </source>
</evidence>
<dbReference type="InterPro" id="IPR038770">
    <property type="entry name" value="Na+/solute_symporter_sf"/>
</dbReference>
<dbReference type="PROSITE" id="PS51201">
    <property type="entry name" value="RCK_N"/>
    <property type="match status" value="1"/>
</dbReference>
<dbReference type="GO" id="GO:0006813">
    <property type="term" value="P:potassium ion transport"/>
    <property type="evidence" value="ECO:0007669"/>
    <property type="project" value="InterPro"/>
</dbReference>
<dbReference type="Gene3D" id="1.20.1530.20">
    <property type="match status" value="1"/>
</dbReference>
<keyword evidence="3" id="KW-0813">Transport</keyword>
<dbReference type="GO" id="GO:0016020">
    <property type="term" value="C:membrane"/>
    <property type="evidence" value="ECO:0007669"/>
    <property type="project" value="UniProtKB-SubCell"/>
</dbReference>
<comment type="similarity">
    <text evidence="2">Belongs to the monovalent cation:proton antiporter 2 (CPA2) transporter (TC 2.A.37) family.</text>
</comment>
<keyword evidence="6 7" id="KW-0472">Membrane</keyword>
<gene>
    <name evidence="9" type="ORF">FJY86_02575</name>
</gene>
<evidence type="ECO:0000256" key="4">
    <source>
        <dbReference type="ARBA" id="ARBA00022692"/>
    </source>
</evidence>
<proteinExistence type="inferred from homology"/>
<dbReference type="EMBL" id="VGJJ01000014">
    <property type="protein sequence ID" value="MBM3282201.1"/>
    <property type="molecule type" value="Genomic_DNA"/>
</dbReference>
<organism evidence="9 10">
    <name type="scientific">Candidatus Iainarchaeum sp</name>
    <dbReference type="NCBI Taxonomy" id="3101447"/>
    <lineage>
        <taxon>Archaea</taxon>
        <taxon>Candidatus Iainarchaeota</taxon>
        <taxon>Candidatus Iainarchaeia</taxon>
        <taxon>Candidatus Iainarchaeales</taxon>
        <taxon>Candidatus Iainarchaeaceae</taxon>
        <taxon>Candidatus Iainarchaeum</taxon>
    </lineage>
</organism>
<accession>A0A8T4C6Z9</accession>
<sequence length="323" mass="36584">MEAVSLIRGLRDFFVTIFFVSLGTQLNFSIGDVSPLFIASVIIMVLVFKPLVTYIITQMAGYGSPTASKVAFGLTQMSEFSLILLLQGKTAGVIPQDIYSFLLLAAAGSMVITPYIMEYAPKLHEEIKRIFRIGLFSHFTIFSRKISEMQRVPEKKMHDHVIILGGGRSGKYLASELARKYTVVVVDYDPNMIAFFKTKGITAVFGNARNVEILEKLHVEKARLLVCALPDMDETMFVLDFVKHQFPKLKVFVKANYWEEAFRLYKRGADYVVLTEIIGGFVFLEHVEHFLKKGRLLEGVNMVKLKERALEEREATHGVKNLL</sequence>
<dbReference type="Pfam" id="PF02254">
    <property type="entry name" value="TrkA_N"/>
    <property type="match status" value="1"/>
</dbReference>
<dbReference type="Gene3D" id="3.40.50.720">
    <property type="entry name" value="NAD(P)-binding Rossmann-like Domain"/>
    <property type="match status" value="1"/>
</dbReference>
<evidence type="ECO:0000313" key="9">
    <source>
        <dbReference type="EMBL" id="MBM3282201.1"/>
    </source>
</evidence>
<dbReference type="InterPro" id="IPR036291">
    <property type="entry name" value="NAD(P)-bd_dom_sf"/>
</dbReference>
<evidence type="ECO:0000256" key="1">
    <source>
        <dbReference type="ARBA" id="ARBA00004141"/>
    </source>
</evidence>
<dbReference type="GO" id="GO:0015297">
    <property type="term" value="F:antiporter activity"/>
    <property type="evidence" value="ECO:0007669"/>
    <property type="project" value="InterPro"/>
</dbReference>
<feature type="transmembrane region" description="Helical" evidence="7">
    <location>
        <begin position="98"/>
        <end position="117"/>
    </location>
</feature>